<dbReference type="EMBL" id="AAPE02056181">
    <property type="status" value="NOT_ANNOTATED_CDS"/>
    <property type="molecule type" value="Genomic_DNA"/>
</dbReference>
<feature type="coiled-coil region" evidence="2">
    <location>
        <begin position="300"/>
        <end position="327"/>
    </location>
</feature>
<evidence type="ECO:0008006" key="5">
    <source>
        <dbReference type="Google" id="ProtNLM"/>
    </source>
</evidence>
<reference evidence="3" key="2">
    <citation type="submission" date="2025-08" db="UniProtKB">
        <authorList>
            <consortium name="Ensembl"/>
        </authorList>
    </citation>
    <scope>IDENTIFICATION</scope>
</reference>
<evidence type="ECO:0000313" key="3">
    <source>
        <dbReference type="Ensembl" id="ENSMLUP00000016960.1"/>
    </source>
</evidence>
<dbReference type="eggNOG" id="ENOG502RZGU">
    <property type="taxonomic scope" value="Eukaryota"/>
</dbReference>
<dbReference type="PANTHER" id="PTHR14096">
    <property type="entry name" value="APOLIPOPROTEIN L"/>
    <property type="match status" value="1"/>
</dbReference>
<dbReference type="GO" id="GO:0008289">
    <property type="term" value="F:lipid binding"/>
    <property type="evidence" value="ECO:0007669"/>
    <property type="project" value="InterPro"/>
</dbReference>
<protein>
    <recommendedName>
        <fullName evidence="5">Apolipoprotein L3</fullName>
    </recommendedName>
</protein>
<gene>
    <name evidence="3" type="primary">LOC102420113</name>
</gene>
<reference evidence="3" key="3">
    <citation type="submission" date="2025-09" db="UniProtKB">
        <authorList>
            <consortium name="Ensembl"/>
        </authorList>
    </citation>
    <scope>IDENTIFICATION</scope>
</reference>
<dbReference type="FunCoup" id="G1PZS8">
    <property type="interactions" value="25"/>
</dbReference>
<dbReference type="GO" id="GO:0005576">
    <property type="term" value="C:extracellular region"/>
    <property type="evidence" value="ECO:0007669"/>
    <property type="project" value="InterPro"/>
</dbReference>
<accession>G1PZS8</accession>
<proteinExistence type="inferred from homology"/>
<evidence type="ECO:0000313" key="4">
    <source>
        <dbReference type="Proteomes" id="UP000001074"/>
    </source>
</evidence>
<name>G1PZS8_MYOLU</name>
<feature type="coiled-coil region" evidence="2">
    <location>
        <begin position="49"/>
        <end position="76"/>
    </location>
</feature>
<dbReference type="Ensembl" id="ENSMLUT00000028184.1">
    <property type="protein sequence ID" value="ENSMLUP00000016960.1"/>
    <property type="gene ID" value="ENSMLUG00000024158.1"/>
</dbReference>
<keyword evidence="2" id="KW-0175">Coiled coil</keyword>
<dbReference type="Proteomes" id="UP000001074">
    <property type="component" value="Unassembled WGS sequence"/>
</dbReference>
<evidence type="ECO:0000256" key="1">
    <source>
        <dbReference type="ARBA" id="ARBA00010090"/>
    </source>
</evidence>
<dbReference type="OMA" id="EMKECVF"/>
<evidence type="ECO:0000256" key="2">
    <source>
        <dbReference type="SAM" id="Coils"/>
    </source>
</evidence>
<dbReference type="InParanoid" id="G1PZS8"/>
<dbReference type="HOGENOM" id="CLU_046288_1_0_1"/>
<sequence length="333" mass="36177">FSFHLEDEEFVVANEYLNDPFNKEKLQHLLSDESWERFVAEGKVSRDAADALYADLRQLETLLAEEDKDMPSIEQEFRESFMKQFPQVEQDLEECIRKLYALADEVDKVHRDCTISKVAASSTSVVSGILTILGLSLAPVTLGASLVLSATGVGLGAAAAVTGVTADIVEVSKNMSAKAKARCLVSKGSDKVNVVQELLLGSTPKIVSLAVTCSISVKDIVKNARAFNLAKSNPVLAAEARSFMHTGTMSAPSNKQVQNPFRDTALAMSKGARIAGATTAAVFILMDVIELVKKSVHLHKGAKAQSAEELRQLAQELERRLEECTHFLESLPN</sequence>
<organism evidence="3 4">
    <name type="scientific">Myotis lucifugus</name>
    <name type="common">Little brown bat</name>
    <dbReference type="NCBI Taxonomy" id="59463"/>
    <lineage>
        <taxon>Eukaryota</taxon>
        <taxon>Metazoa</taxon>
        <taxon>Chordata</taxon>
        <taxon>Craniata</taxon>
        <taxon>Vertebrata</taxon>
        <taxon>Euteleostomi</taxon>
        <taxon>Mammalia</taxon>
        <taxon>Eutheria</taxon>
        <taxon>Laurasiatheria</taxon>
        <taxon>Chiroptera</taxon>
        <taxon>Yangochiroptera</taxon>
        <taxon>Vespertilionidae</taxon>
        <taxon>Myotis</taxon>
    </lineage>
</organism>
<dbReference type="PANTHER" id="PTHR14096:SF27">
    <property type="entry name" value="APOLIPOPROTEIN L2"/>
    <property type="match status" value="1"/>
</dbReference>
<comment type="similarity">
    <text evidence="1">Belongs to the apolipoprotein L family.</text>
</comment>
<dbReference type="InterPro" id="IPR008405">
    <property type="entry name" value="ApoL"/>
</dbReference>
<dbReference type="GO" id="GO:0006869">
    <property type="term" value="P:lipid transport"/>
    <property type="evidence" value="ECO:0007669"/>
    <property type="project" value="InterPro"/>
</dbReference>
<dbReference type="STRING" id="59463.ENSMLUP00000016960"/>
<reference evidence="3 4" key="1">
    <citation type="journal article" date="2011" name="Nature">
        <title>A high-resolution map of human evolutionary constraint using 29 mammals.</title>
        <authorList>
            <person name="Lindblad-Toh K."/>
            <person name="Garber M."/>
            <person name="Zuk O."/>
            <person name="Lin M.F."/>
            <person name="Parker B.J."/>
            <person name="Washietl S."/>
            <person name="Kheradpour P."/>
            <person name="Ernst J."/>
            <person name="Jordan G."/>
            <person name="Mauceli E."/>
            <person name="Ward L.D."/>
            <person name="Lowe C.B."/>
            <person name="Holloway A.K."/>
            <person name="Clamp M."/>
            <person name="Gnerre S."/>
            <person name="Alfoldi J."/>
            <person name="Beal K."/>
            <person name="Chang J."/>
            <person name="Clawson H."/>
            <person name="Cuff J."/>
            <person name="Di Palma F."/>
            <person name="Fitzgerald S."/>
            <person name="Flicek P."/>
            <person name="Guttman M."/>
            <person name="Hubisz M.J."/>
            <person name="Jaffe D.B."/>
            <person name="Jungreis I."/>
            <person name="Kent W.J."/>
            <person name="Kostka D."/>
            <person name="Lara M."/>
            <person name="Martins A.L."/>
            <person name="Massingham T."/>
            <person name="Moltke I."/>
            <person name="Raney B.J."/>
            <person name="Rasmussen M.D."/>
            <person name="Robinson J."/>
            <person name="Stark A."/>
            <person name="Vilella A.J."/>
            <person name="Wen J."/>
            <person name="Xie X."/>
            <person name="Zody M.C."/>
            <person name="Baldwin J."/>
            <person name="Bloom T."/>
            <person name="Chin C.W."/>
            <person name="Heiman D."/>
            <person name="Nicol R."/>
            <person name="Nusbaum C."/>
            <person name="Young S."/>
            <person name="Wilkinson J."/>
            <person name="Worley K.C."/>
            <person name="Kovar C.L."/>
            <person name="Muzny D.M."/>
            <person name="Gibbs R.A."/>
            <person name="Cree A."/>
            <person name="Dihn H.H."/>
            <person name="Fowler G."/>
            <person name="Jhangiani S."/>
            <person name="Joshi V."/>
            <person name="Lee S."/>
            <person name="Lewis L.R."/>
            <person name="Nazareth L.V."/>
            <person name="Okwuonu G."/>
            <person name="Santibanez J."/>
            <person name="Warren W.C."/>
            <person name="Mardis E.R."/>
            <person name="Weinstock G.M."/>
            <person name="Wilson R.K."/>
            <person name="Delehaunty K."/>
            <person name="Dooling D."/>
            <person name="Fronik C."/>
            <person name="Fulton L."/>
            <person name="Fulton B."/>
            <person name="Graves T."/>
            <person name="Minx P."/>
            <person name="Sodergren E."/>
            <person name="Birney E."/>
            <person name="Margulies E.H."/>
            <person name="Herrero J."/>
            <person name="Green E.D."/>
            <person name="Haussler D."/>
            <person name="Siepel A."/>
            <person name="Goldman N."/>
            <person name="Pollard K.S."/>
            <person name="Pedersen J.S."/>
            <person name="Lander E.S."/>
            <person name="Kellis M."/>
        </authorList>
    </citation>
    <scope>NUCLEOTIDE SEQUENCE [LARGE SCALE GENOMIC DNA]</scope>
</reference>
<dbReference type="GO" id="GO:0016020">
    <property type="term" value="C:membrane"/>
    <property type="evidence" value="ECO:0007669"/>
    <property type="project" value="TreeGrafter"/>
</dbReference>
<dbReference type="GeneTree" id="ENSGT01030000234599"/>
<dbReference type="AlphaFoldDB" id="G1PZS8"/>
<dbReference type="GO" id="GO:0042157">
    <property type="term" value="P:lipoprotein metabolic process"/>
    <property type="evidence" value="ECO:0007669"/>
    <property type="project" value="InterPro"/>
</dbReference>
<dbReference type="Pfam" id="PF05461">
    <property type="entry name" value="ApoL"/>
    <property type="match status" value="1"/>
</dbReference>
<keyword evidence="4" id="KW-1185">Reference proteome</keyword>